<name>A0A7S3LVW4_9EUKA</name>
<dbReference type="InterPro" id="IPR038765">
    <property type="entry name" value="Papain-like_cys_pep_sf"/>
</dbReference>
<dbReference type="GO" id="GO:0004843">
    <property type="term" value="F:cysteine-type deubiquitinase activity"/>
    <property type="evidence" value="ECO:0007669"/>
    <property type="project" value="InterPro"/>
</dbReference>
<evidence type="ECO:0000259" key="1">
    <source>
        <dbReference type="PROSITE" id="PS50235"/>
    </source>
</evidence>
<dbReference type="PROSITE" id="PS00973">
    <property type="entry name" value="USP_2"/>
    <property type="match status" value="1"/>
</dbReference>
<dbReference type="GO" id="GO:0005829">
    <property type="term" value="C:cytosol"/>
    <property type="evidence" value="ECO:0007669"/>
    <property type="project" value="TreeGrafter"/>
</dbReference>
<dbReference type="InterPro" id="IPR001394">
    <property type="entry name" value="Peptidase_C19_UCH"/>
</dbReference>
<dbReference type="EMBL" id="HBIB01045785">
    <property type="protein sequence ID" value="CAE0267686.1"/>
    <property type="molecule type" value="Transcribed_RNA"/>
</dbReference>
<dbReference type="PANTHER" id="PTHR24006">
    <property type="entry name" value="UBIQUITIN CARBOXYL-TERMINAL HYDROLASE"/>
    <property type="match status" value="1"/>
</dbReference>
<proteinExistence type="predicted"/>
<protein>
    <recommendedName>
        <fullName evidence="1">USP domain-containing protein</fullName>
    </recommendedName>
</protein>
<dbReference type="InterPro" id="IPR028889">
    <property type="entry name" value="USP"/>
</dbReference>
<evidence type="ECO:0000313" key="2">
    <source>
        <dbReference type="EMBL" id="CAE0267686.1"/>
    </source>
</evidence>
<dbReference type="AlphaFoldDB" id="A0A7S3LVW4"/>
<reference evidence="2" key="1">
    <citation type="submission" date="2021-01" db="EMBL/GenBank/DDBJ databases">
        <authorList>
            <person name="Corre E."/>
            <person name="Pelletier E."/>
            <person name="Niang G."/>
            <person name="Scheremetjew M."/>
            <person name="Finn R."/>
            <person name="Kale V."/>
            <person name="Holt S."/>
            <person name="Cochrane G."/>
            <person name="Meng A."/>
            <person name="Brown T."/>
            <person name="Cohen L."/>
        </authorList>
    </citation>
    <scope>NUCLEOTIDE SEQUENCE</scope>
    <source>
        <strain evidence="2">NIES-2562</strain>
    </source>
</reference>
<dbReference type="InterPro" id="IPR018200">
    <property type="entry name" value="USP_CS"/>
</dbReference>
<dbReference type="GO" id="GO:0016579">
    <property type="term" value="P:protein deubiquitination"/>
    <property type="evidence" value="ECO:0007669"/>
    <property type="project" value="InterPro"/>
</dbReference>
<dbReference type="InterPro" id="IPR050164">
    <property type="entry name" value="Peptidase_C19"/>
</dbReference>
<dbReference type="PROSITE" id="PS50235">
    <property type="entry name" value="USP_3"/>
    <property type="match status" value="1"/>
</dbReference>
<accession>A0A7S3LVW4</accession>
<dbReference type="Gene3D" id="3.90.70.10">
    <property type="entry name" value="Cysteine proteinases"/>
    <property type="match status" value="1"/>
</dbReference>
<sequence length="389" mass="43281">MAQIQQGQFNRHRIRHSPQLFSAIDNLSAVAEPLSTPKDLPIGERGIVNMGQTCFIGCVLQGMLHCPPCRGYFLSDKHQRGACAARSKGQLCISCIVDSIYLEAFSSPSPMIVPHNILQALFDKGSHMAGYSMQDSHEFFGELLRLWEANAAENGVADKCPTSKLFEGALVSSLICENEKCGHKSNQTEAFKDISLEIPSGKDVPDELTINDCLAKFTAKESLATVDGAMCEKCKAKTVAKQYQLVTLPPVLVLHLKRFEIGIGKGGSKKGEKESRKIDTPVEAPNTLNLLPFCADEPTRRSVLPSNPYRMSPGVPALRGELDYHAAHYDLHGVIVHKGKLNEGHYISYCRHHRDYRWFLADDHKVTPLASNEVPRKKGYLLFYSKRMW</sequence>
<feature type="domain" description="USP" evidence="1">
    <location>
        <begin position="45"/>
        <end position="387"/>
    </location>
</feature>
<dbReference type="PANTHER" id="PTHR24006:SF937">
    <property type="entry name" value="UBIQUITIN CARBOXYL-TERMINAL HYDROLASE"/>
    <property type="match status" value="1"/>
</dbReference>
<gene>
    <name evidence="2" type="ORF">PBIL07802_LOCUS30032</name>
</gene>
<dbReference type="GO" id="GO:0005634">
    <property type="term" value="C:nucleus"/>
    <property type="evidence" value="ECO:0007669"/>
    <property type="project" value="TreeGrafter"/>
</dbReference>
<dbReference type="Pfam" id="PF00443">
    <property type="entry name" value="UCH"/>
    <property type="match status" value="1"/>
</dbReference>
<organism evidence="2">
    <name type="scientific">Palpitomonas bilix</name>
    <dbReference type="NCBI Taxonomy" id="652834"/>
    <lineage>
        <taxon>Eukaryota</taxon>
        <taxon>Eukaryota incertae sedis</taxon>
    </lineage>
</organism>
<dbReference type="SUPFAM" id="SSF54001">
    <property type="entry name" value="Cysteine proteinases"/>
    <property type="match status" value="1"/>
</dbReference>